<reference evidence="3 4" key="1">
    <citation type="journal article" date="2014" name="Proc. Natl. Acad. Sci. U.S.A.">
        <title>Trajectory and genomic determinants of fungal-pathogen speciation and host adaptation.</title>
        <authorList>
            <person name="Hu X."/>
            <person name="Xiao G."/>
            <person name="Zheng P."/>
            <person name="Shang Y."/>
            <person name="Su Y."/>
            <person name="Zhang X."/>
            <person name="Liu X."/>
            <person name="Zhan S."/>
            <person name="St Leger R.J."/>
            <person name="Wang C."/>
        </authorList>
    </citation>
    <scope>NUCLEOTIDE SEQUENCE [LARGE SCALE GENOMIC DNA]</scope>
    <source>
        <strain evidence="3 4">ARSEF 549</strain>
    </source>
</reference>
<dbReference type="HOGENOM" id="CLU_090201_3_1_1"/>
<sequence length="220" mass="23437">MTEFKQSNTAKYLSSIYSVSTPTECASIYDSWSESYDVDVVQGNVEYVAPRATALRAKTEGGNMTGSILDAGCGTGLVGVALAQYGAKNIDGIDLSSGMLNEARKTGVYRDLSIVDMSKRIDKPDESYDVITCCGTFTPGHVGPDPGIKELVRLAKKGGVIVATITDVIFDTGGYRAEIERLASDGLITIVATAKEPYRVGSNTLAHMVVLRRSDLAIGH</sequence>
<comment type="caution">
    <text evidence="3">The sequence shown here is derived from an EMBL/GenBank/DDBJ whole genome shotgun (WGS) entry which is preliminary data.</text>
</comment>
<dbReference type="Pfam" id="PF13649">
    <property type="entry name" value="Methyltransf_25"/>
    <property type="match status" value="1"/>
</dbReference>
<feature type="non-terminal residue" evidence="3">
    <location>
        <position position="1"/>
    </location>
</feature>
<evidence type="ECO:0000313" key="4">
    <source>
        <dbReference type="Proteomes" id="UP000031186"/>
    </source>
</evidence>
<dbReference type="Proteomes" id="UP000031186">
    <property type="component" value="Unassembled WGS sequence"/>
</dbReference>
<dbReference type="GO" id="GO:0032259">
    <property type="term" value="P:methylation"/>
    <property type="evidence" value="ECO:0007669"/>
    <property type="project" value="UniProtKB-KW"/>
</dbReference>
<dbReference type="PANTHER" id="PTHR43591">
    <property type="entry name" value="METHYLTRANSFERASE"/>
    <property type="match status" value="1"/>
</dbReference>
<feature type="domain" description="Methyltransferase" evidence="2">
    <location>
        <begin position="68"/>
        <end position="159"/>
    </location>
</feature>
<organism evidence="3 4">
    <name type="scientific">Metarhizium anisopliae (strain ARSEF 549)</name>
    <dbReference type="NCBI Taxonomy" id="3151832"/>
    <lineage>
        <taxon>Eukaryota</taxon>
        <taxon>Fungi</taxon>
        <taxon>Dikarya</taxon>
        <taxon>Ascomycota</taxon>
        <taxon>Pezizomycotina</taxon>
        <taxon>Sordariomycetes</taxon>
        <taxon>Hypocreomycetidae</taxon>
        <taxon>Hypocreales</taxon>
        <taxon>Clavicipitaceae</taxon>
        <taxon>Metarhizium</taxon>
    </lineage>
</organism>
<evidence type="ECO:0000256" key="1">
    <source>
        <dbReference type="ARBA" id="ARBA00038158"/>
    </source>
</evidence>
<dbReference type="EMBL" id="AZNF01000001">
    <property type="protein sequence ID" value="KID70407.1"/>
    <property type="molecule type" value="Genomic_DNA"/>
</dbReference>
<dbReference type="InterPro" id="IPR029063">
    <property type="entry name" value="SAM-dependent_MTases_sf"/>
</dbReference>
<evidence type="ECO:0000259" key="2">
    <source>
        <dbReference type="Pfam" id="PF13649"/>
    </source>
</evidence>
<dbReference type="VEuPathDB" id="FungiDB:MAN_00006"/>
<dbReference type="InterPro" id="IPR041698">
    <property type="entry name" value="Methyltransf_25"/>
</dbReference>
<accession>A0A0B4FRQ6</accession>
<comment type="similarity">
    <text evidence="1">Belongs to the methyltransferase superfamily. LaeA methyltransferase family.</text>
</comment>
<keyword evidence="4" id="KW-1185">Reference proteome</keyword>
<proteinExistence type="inferred from homology"/>
<dbReference type="CDD" id="cd02440">
    <property type="entry name" value="AdoMet_MTases"/>
    <property type="match status" value="1"/>
</dbReference>
<gene>
    <name evidence="3" type="ORF">MAN_00006</name>
</gene>
<dbReference type="SUPFAM" id="SSF53335">
    <property type="entry name" value="S-adenosyl-L-methionine-dependent methyltransferases"/>
    <property type="match status" value="1"/>
</dbReference>
<dbReference type="Gene3D" id="3.40.50.150">
    <property type="entry name" value="Vaccinia Virus protein VP39"/>
    <property type="match status" value="1"/>
</dbReference>
<dbReference type="PANTHER" id="PTHR43591:SF110">
    <property type="entry name" value="RHODANESE DOMAIN-CONTAINING PROTEIN"/>
    <property type="match status" value="1"/>
</dbReference>
<keyword evidence="3" id="KW-0489">Methyltransferase</keyword>
<dbReference type="GO" id="GO:0008168">
    <property type="term" value="F:methyltransferase activity"/>
    <property type="evidence" value="ECO:0007669"/>
    <property type="project" value="UniProtKB-KW"/>
</dbReference>
<protein>
    <submittedName>
        <fullName evidence="3">Methyltransferase type 11</fullName>
    </submittedName>
</protein>
<keyword evidence="3" id="KW-0808">Transferase</keyword>
<name>A0A0B4FRQ6_METAF</name>
<dbReference type="OrthoDB" id="66144at2759"/>
<dbReference type="AlphaFoldDB" id="A0A0B4FRQ6"/>
<evidence type="ECO:0000313" key="3">
    <source>
        <dbReference type="EMBL" id="KID70407.1"/>
    </source>
</evidence>